<feature type="domain" description="L-asparaginase N-terminal" evidence="5">
    <location>
        <begin position="9"/>
        <end position="193"/>
    </location>
</feature>
<dbReference type="Gene3D" id="3.40.50.1170">
    <property type="entry name" value="L-asparaginase, N-terminal domain"/>
    <property type="match status" value="1"/>
</dbReference>
<evidence type="ECO:0000259" key="6">
    <source>
        <dbReference type="Pfam" id="PF17763"/>
    </source>
</evidence>
<dbReference type="STRING" id="1122619.GCA_000373745_02257"/>
<evidence type="ECO:0000313" key="9">
    <source>
        <dbReference type="Proteomes" id="UP000254603"/>
    </source>
</evidence>
<dbReference type="EC" id="3.5.1.1" evidence="8"/>
<proteinExistence type="inferred from homology"/>
<feature type="active site" description="O-isoaspartyl threonine intermediate" evidence="3">
    <location>
        <position position="17"/>
    </location>
</feature>
<evidence type="ECO:0000256" key="4">
    <source>
        <dbReference type="PIRSR" id="PIRSR001220-2"/>
    </source>
</evidence>
<evidence type="ECO:0000256" key="1">
    <source>
        <dbReference type="ARBA" id="ARBA00010518"/>
    </source>
</evidence>
<comment type="similarity">
    <text evidence="1">Belongs to the asparaginase 1 family.</text>
</comment>
<feature type="binding site" evidence="4">
    <location>
        <position position="61"/>
    </location>
    <ligand>
        <name>substrate</name>
    </ligand>
</feature>
<feature type="domain" description="Asparaginase/glutaminase C-terminal" evidence="6">
    <location>
        <begin position="236"/>
        <end position="325"/>
    </location>
</feature>
<dbReference type="PIRSF" id="PIRSF001220">
    <property type="entry name" value="L-ASNase_gatD"/>
    <property type="match status" value="1"/>
</dbReference>
<dbReference type="EMBL" id="CP065725">
    <property type="protein sequence ID" value="QPT39236.1"/>
    <property type="molecule type" value="Genomic_DNA"/>
</dbReference>
<dbReference type="InterPro" id="IPR027473">
    <property type="entry name" value="L-asparaginase_C"/>
</dbReference>
<dbReference type="InterPro" id="IPR006034">
    <property type="entry name" value="Asparaginase/glutaminase-like"/>
</dbReference>
<name>A0A378XHX0_9BURK</name>
<accession>A0A378XHX0</accession>
<dbReference type="AlphaFoldDB" id="A0A378XHX0"/>
<dbReference type="InterPro" id="IPR027474">
    <property type="entry name" value="L-asparaginase_N"/>
</dbReference>
<evidence type="ECO:0000256" key="3">
    <source>
        <dbReference type="PIRSR" id="PIRSR001220-1"/>
    </source>
</evidence>
<dbReference type="EMBL" id="UGSB01000001">
    <property type="protein sequence ID" value="SUA55374.1"/>
    <property type="molecule type" value="Genomic_DNA"/>
</dbReference>
<dbReference type="Pfam" id="PF17763">
    <property type="entry name" value="Asparaginase_C"/>
    <property type="match status" value="1"/>
</dbReference>
<sequence>MSNNHLPTIAIGSLGGTISMTQAHGQDGIIPTLSASELISSIPGVSQFATVQASALNQVASIHLKRSDLLAALDWAEQQVAAGAAGVILSQGTDTLEESAFLLDLLWVHEEPLILMGAMRGATAVAADGPANLLNAIQVAASNNSRGRGVLVVMNEQIHYARWVQKKHSLSLAAFVSDVGPAGTIVEGRALYFSAPPKRMTFARPAATTKTVLLWLNHLDEHTELLSQQDILDPLGEKFDGIIFAGVGAGHVSTLTAQWIAKWAKLKAVIICTGTGSGSTSFATYGYPGGEIDLQNHGAIMGGFLSPKKARLLLWIILENGLNPKVAVRDYLGSMIY</sequence>
<reference evidence="7 10" key="2">
    <citation type="submission" date="2020-12" db="EMBL/GenBank/DDBJ databases">
        <title>FDA dAtabase for Regulatory Grade micrObial Sequences (FDA-ARGOS): Supporting development and validation of Infectious Disease Dx tests.</title>
        <authorList>
            <person name="Sproer C."/>
            <person name="Gronow S."/>
            <person name="Severitt S."/>
            <person name="Schroder I."/>
            <person name="Tallon L."/>
            <person name="Sadzewicz L."/>
            <person name="Zhao X."/>
            <person name="Boylan J."/>
            <person name="Ott S."/>
            <person name="Bowen H."/>
            <person name="Vavikolanu K."/>
            <person name="Mehta A."/>
            <person name="Aluvathingal J."/>
            <person name="Nadendla S."/>
            <person name="Lowell S."/>
            <person name="Myers T."/>
            <person name="Yan Y."/>
            <person name="Sichtig H."/>
        </authorList>
    </citation>
    <scope>NUCLEOTIDE SEQUENCE [LARGE SCALE GENOMIC DNA]</scope>
    <source>
        <strain evidence="7 10">FDAARGOS_872</strain>
    </source>
</reference>
<reference evidence="8 9" key="1">
    <citation type="submission" date="2018-06" db="EMBL/GenBank/DDBJ databases">
        <authorList>
            <consortium name="Pathogen Informatics"/>
            <person name="Doyle S."/>
        </authorList>
    </citation>
    <scope>NUCLEOTIDE SEQUENCE [LARGE SCALE GENOMIC DNA]</scope>
    <source>
        <strain evidence="8 9">NCTC11997</strain>
    </source>
</reference>
<dbReference type="SUPFAM" id="SSF53774">
    <property type="entry name" value="Glutaminase/Asparaginase"/>
    <property type="match status" value="1"/>
</dbReference>
<dbReference type="CDD" id="cd08964">
    <property type="entry name" value="L-asparaginase_II"/>
    <property type="match status" value="1"/>
</dbReference>
<keyword evidence="10" id="KW-1185">Reference proteome</keyword>
<dbReference type="InterPro" id="IPR040919">
    <property type="entry name" value="Asparaginase_C"/>
</dbReference>
<evidence type="ECO:0000313" key="8">
    <source>
        <dbReference type="EMBL" id="SUA55374.1"/>
    </source>
</evidence>
<dbReference type="InterPro" id="IPR004550">
    <property type="entry name" value="AsnASE_II"/>
</dbReference>
<dbReference type="Proteomes" id="UP000594903">
    <property type="component" value="Chromosome"/>
</dbReference>
<keyword evidence="2 8" id="KW-0378">Hydrolase</keyword>
<evidence type="ECO:0000313" key="7">
    <source>
        <dbReference type="EMBL" id="QPT39236.1"/>
    </source>
</evidence>
<dbReference type="InterPro" id="IPR036152">
    <property type="entry name" value="Asp/glu_Ase-like_sf"/>
</dbReference>
<dbReference type="PANTHER" id="PTHR11707">
    <property type="entry name" value="L-ASPARAGINASE"/>
    <property type="match status" value="1"/>
</dbReference>
<evidence type="ECO:0000256" key="2">
    <source>
        <dbReference type="ARBA" id="ARBA00022801"/>
    </source>
</evidence>
<organism evidence="8 9">
    <name type="scientific">Oligella ureolytica</name>
    <dbReference type="NCBI Taxonomy" id="90244"/>
    <lineage>
        <taxon>Bacteria</taxon>
        <taxon>Pseudomonadati</taxon>
        <taxon>Pseudomonadota</taxon>
        <taxon>Betaproteobacteria</taxon>
        <taxon>Burkholderiales</taxon>
        <taxon>Alcaligenaceae</taxon>
        <taxon>Oligella</taxon>
    </lineage>
</organism>
<dbReference type="GO" id="GO:0006528">
    <property type="term" value="P:asparagine metabolic process"/>
    <property type="evidence" value="ECO:0007669"/>
    <property type="project" value="InterPro"/>
</dbReference>
<protein>
    <submittedName>
        <fullName evidence="7 8">Asparaginase</fullName>
        <ecNumber evidence="8">3.5.1.1</ecNumber>
    </submittedName>
</protein>
<dbReference type="SMART" id="SM00870">
    <property type="entry name" value="Asparaginase"/>
    <property type="match status" value="1"/>
</dbReference>
<dbReference type="PRINTS" id="PR00139">
    <property type="entry name" value="ASNGLNASE"/>
</dbReference>
<evidence type="ECO:0000313" key="10">
    <source>
        <dbReference type="Proteomes" id="UP000594903"/>
    </source>
</evidence>
<dbReference type="Gene3D" id="3.40.50.40">
    <property type="match status" value="1"/>
</dbReference>
<dbReference type="PANTHER" id="PTHR11707:SF28">
    <property type="entry name" value="60 KDA LYSOPHOSPHOLIPASE"/>
    <property type="match status" value="1"/>
</dbReference>
<gene>
    <name evidence="8" type="primary">ansA</name>
    <name evidence="7" type="ORF">I6G29_08620</name>
    <name evidence="8" type="ORF">NCTC11997_01789</name>
</gene>
<dbReference type="RefSeq" id="WP_018575442.1">
    <property type="nucleotide sequence ID" value="NZ_CP065725.1"/>
</dbReference>
<dbReference type="PIRSF" id="PIRSF500176">
    <property type="entry name" value="L_ASNase"/>
    <property type="match status" value="1"/>
</dbReference>
<dbReference type="Pfam" id="PF00710">
    <property type="entry name" value="Asparaginase"/>
    <property type="match status" value="1"/>
</dbReference>
<dbReference type="GO" id="GO:0004067">
    <property type="term" value="F:asparaginase activity"/>
    <property type="evidence" value="ECO:0007669"/>
    <property type="project" value="UniProtKB-UniRule"/>
</dbReference>
<dbReference type="OrthoDB" id="9788068at2"/>
<dbReference type="InterPro" id="IPR037152">
    <property type="entry name" value="L-asparaginase_N_sf"/>
</dbReference>
<feature type="binding site" evidence="4">
    <location>
        <begin position="93"/>
        <end position="94"/>
    </location>
    <ligand>
        <name>substrate</name>
    </ligand>
</feature>
<evidence type="ECO:0000259" key="5">
    <source>
        <dbReference type="Pfam" id="PF00710"/>
    </source>
</evidence>
<dbReference type="Proteomes" id="UP000254603">
    <property type="component" value="Unassembled WGS sequence"/>
</dbReference>
<dbReference type="PROSITE" id="PS51732">
    <property type="entry name" value="ASN_GLN_ASE_3"/>
    <property type="match status" value="1"/>
</dbReference>